<feature type="domain" description="Peptidase M16 C-terminal" evidence="2">
    <location>
        <begin position="185"/>
        <end position="361"/>
    </location>
</feature>
<dbReference type="PANTHER" id="PTHR11851">
    <property type="entry name" value="METALLOPROTEASE"/>
    <property type="match status" value="1"/>
</dbReference>
<dbReference type="Gene3D" id="3.30.830.10">
    <property type="entry name" value="Metalloenzyme, LuxS/M16 peptidase-like"/>
    <property type="match status" value="2"/>
</dbReference>
<dbReference type="InterPro" id="IPR050361">
    <property type="entry name" value="MPP/UQCRC_Complex"/>
</dbReference>
<dbReference type="SUPFAM" id="SSF63411">
    <property type="entry name" value="LuxS/MPP-like metallohydrolase"/>
    <property type="match status" value="2"/>
</dbReference>
<proteinExistence type="predicted"/>
<sequence length="437" mass="45122">MNPGSTGAALPPLAPPRPAPPLEMVDTALPTGLRVVAARRATVPVVQLRLGVPFGGSTARHTAAAELLACTLLTGGGGAGRTAVDDELAAVGGSLRAVVGPEDLRITGQVLTEGLPRLLALLAGCLTGAGYDGTTLEAERERLLHRIRLTGSMPARAARAALLRRCFGDHPATRETPTEDQVAAVDRNEVAELHRTQLVPRGSALVLVGDIHPARVVEELAVALGGWAAGPQAVRMAPLPAPAHPGEPPQAVPVTGARQCEARLAAPSLVRTDPGYPALVLADRVFGGYFSSRLVQRLREREGRIYTGQSAIEQRTGSALGTVQFASAPRHAAAALDGALAELAAISGELPPTTEEIASARGHALGLQALALSTQKGLADSLYGPVLAGLPADWTDHLAARLRAVPDDEVRAAAADHLRPDAYTAVLLGPPADPDTD</sequence>
<evidence type="ECO:0000259" key="2">
    <source>
        <dbReference type="Pfam" id="PF05193"/>
    </source>
</evidence>
<organism evidence="3 4">
    <name type="scientific">Kitasatospora gansuensis</name>
    <dbReference type="NCBI Taxonomy" id="258050"/>
    <lineage>
        <taxon>Bacteria</taxon>
        <taxon>Bacillati</taxon>
        <taxon>Actinomycetota</taxon>
        <taxon>Actinomycetes</taxon>
        <taxon>Kitasatosporales</taxon>
        <taxon>Streptomycetaceae</taxon>
        <taxon>Kitasatospora</taxon>
    </lineage>
</organism>
<dbReference type="AlphaFoldDB" id="A0A7W7SJC1"/>
<dbReference type="InterPro" id="IPR011249">
    <property type="entry name" value="Metalloenz_LuxS/M16"/>
</dbReference>
<dbReference type="Pfam" id="PF05193">
    <property type="entry name" value="Peptidase_M16_C"/>
    <property type="match status" value="1"/>
</dbReference>
<reference evidence="3 4" key="1">
    <citation type="submission" date="2020-08" db="EMBL/GenBank/DDBJ databases">
        <title>Sequencing the genomes of 1000 actinobacteria strains.</title>
        <authorList>
            <person name="Klenk H.-P."/>
        </authorList>
    </citation>
    <scope>NUCLEOTIDE SEQUENCE [LARGE SCALE GENOMIC DNA]</scope>
    <source>
        <strain evidence="3 4">DSM 44786</strain>
    </source>
</reference>
<name>A0A7W7SJC1_9ACTN</name>
<gene>
    <name evidence="3" type="ORF">F4556_006722</name>
</gene>
<protein>
    <submittedName>
        <fullName evidence="3">Putative Zn-dependent peptidase</fullName>
    </submittedName>
</protein>
<keyword evidence="4" id="KW-1185">Reference proteome</keyword>
<comment type="caution">
    <text evidence="3">The sequence shown here is derived from an EMBL/GenBank/DDBJ whole genome shotgun (WGS) entry which is preliminary data.</text>
</comment>
<dbReference type="InterPro" id="IPR007863">
    <property type="entry name" value="Peptidase_M16_C"/>
</dbReference>
<evidence type="ECO:0000313" key="4">
    <source>
        <dbReference type="Proteomes" id="UP000573327"/>
    </source>
</evidence>
<evidence type="ECO:0000313" key="3">
    <source>
        <dbReference type="EMBL" id="MBB4951187.1"/>
    </source>
</evidence>
<evidence type="ECO:0000256" key="1">
    <source>
        <dbReference type="SAM" id="MobiDB-lite"/>
    </source>
</evidence>
<dbReference type="RefSeq" id="WP_184922973.1">
    <property type="nucleotide sequence ID" value="NZ_JACHJR010000001.1"/>
</dbReference>
<dbReference type="Proteomes" id="UP000573327">
    <property type="component" value="Unassembled WGS sequence"/>
</dbReference>
<feature type="region of interest" description="Disordered" evidence="1">
    <location>
        <begin position="1"/>
        <end position="21"/>
    </location>
</feature>
<dbReference type="PANTHER" id="PTHR11851:SF224">
    <property type="entry name" value="PROCESSING PROTEASE"/>
    <property type="match status" value="1"/>
</dbReference>
<feature type="compositionally biased region" description="Pro residues" evidence="1">
    <location>
        <begin position="12"/>
        <end position="21"/>
    </location>
</feature>
<dbReference type="EMBL" id="JACHJR010000001">
    <property type="protein sequence ID" value="MBB4951187.1"/>
    <property type="molecule type" value="Genomic_DNA"/>
</dbReference>
<accession>A0A7W7SJC1</accession>
<dbReference type="GO" id="GO:0046872">
    <property type="term" value="F:metal ion binding"/>
    <property type="evidence" value="ECO:0007669"/>
    <property type="project" value="InterPro"/>
</dbReference>